<dbReference type="AlphaFoldDB" id="A0A918CKI3"/>
<dbReference type="Pfam" id="PF13442">
    <property type="entry name" value="Cytochrome_CBB3"/>
    <property type="match status" value="1"/>
</dbReference>
<keyword evidence="7" id="KW-0812">Transmembrane</keyword>
<evidence type="ECO:0000313" key="9">
    <source>
        <dbReference type="EMBL" id="GGR27830.1"/>
    </source>
</evidence>
<dbReference type="EMBL" id="BMQL01000042">
    <property type="protein sequence ID" value="GGR27830.1"/>
    <property type="molecule type" value="Genomic_DNA"/>
</dbReference>
<evidence type="ECO:0000256" key="1">
    <source>
        <dbReference type="ARBA" id="ARBA00022448"/>
    </source>
</evidence>
<dbReference type="GO" id="GO:0005506">
    <property type="term" value="F:iron ion binding"/>
    <property type="evidence" value="ECO:0007669"/>
    <property type="project" value="InterPro"/>
</dbReference>
<dbReference type="GO" id="GO:0020037">
    <property type="term" value="F:heme binding"/>
    <property type="evidence" value="ECO:0007669"/>
    <property type="project" value="InterPro"/>
</dbReference>
<dbReference type="SUPFAM" id="SSF46626">
    <property type="entry name" value="Cytochrome c"/>
    <property type="match status" value="1"/>
</dbReference>
<reference evidence="9" key="1">
    <citation type="journal article" date="2014" name="Int. J. Syst. Evol. Microbiol.">
        <title>Complete genome sequence of Corynebacterium casei LMG S-19264T (=DSM 44701T), isolated from a smear-ripened cheese.</title>
        <authorList>
            <consortium name="US DOE Joint Genome Institute (JGI-PGF)"/>
            <person name="Walter F."/>
            <person name="Albersmeier A."/>
            <person name="Kalinowski J."/>
            <person name="Ruckert C."/>
        </authorList>
    </citation>
    <scope>NUCLEOTIDE SEQUENCE</scope>
    <source>
        <strain evidence="9">JCM 31311</strain>
    </source>
</reference>
<dbReference type="GO" id="GO:0009055">
    <property type="term" value="F:electron transfer activity"/>
    <property type="evidence" value="ECO:0007669"/>
    <property type="project" value="InterPro"/>
</dbReference>
<proteinExistence type="predicted"/>
<keyword evidence="7" id="KW-0472">Membrane</keyword>
<evidence type="ECO:0000313" key="10">
    <source>
        <dbReference type="Proteomes" id="UP000603865"/>
    </source>
</evidence>
<comment type="caution">
    <text evidence="9">The sequence shown here is derived from an EMBL/GenBank/DDBJ whole genome shotgun (WGS) entry which is preliminary data.</text>
</comment>
<sequence length="292" mass="31069">MERNDAVMPTVAIVVAAMMFILLLFMFNKDTAPTPVVVDPKLSASIASEWPTVGNKVFHGQQNAAVNCSGCHGANGEGGVGPKLAGNADILSNPAIIVTTVQKGKGSMPAFGGVLKDNEIYAVANYVANSFGNKAKELVTPALLADNVGKVGPEVLRERSRFVPEEIILPEIFLVTFVVLLLTYGLIGLYSNWAEGAELHPGIHKVRASTMSMTAMVLALAGVLLFSVLFVRQILTSIAGMNANTPVPPQVTSEGFYAAMIVLLLALVLGLYKKYFMDGEVVVEDASGEFPW</sequence>
<dbReference type="InterPro" id="IPR051459">
    <property type="entry name" value="Cytochrome_c-type_DH"/>
</dbReference>
<keyword evidence="4" id="KW-0249">Electron transport</keyword>
<feature type="transmembrane region" description="Helical" evidence="7">
    <location>
        <begin position="167"/>
        <end position="190"/>
    </location>
</feature>
<accession>A0A918CKI3</accession>
<keyword evidence="1" id="KW-0813">Transport</keyword>
<dbReference type="InterPro" id="IPR036909">
    <property type="entry name" value="Cyt_c-like_dom_sf"/>
</dbReference>
<keyword evidence="3 6" id="KW-0479">Metal-binding</keyword>
<keyword evidence="10" id="KW-1185">Reference proteome</keyword>
<feature type="transmembrane region" description="Helical" evidence="7">
    <location>
        <begin position="7"/>
        <end position="27"/>
    </location>
</feature>
<evidence type="ECO:0000256" key="3">
    <source>
        <dbReference type="ARBA" id="ARBA00022723"/>
    </source>
</evidence>
<feature type="domain" description="Cytochrome c" evidence="8">
    <location>
        <begin position="49"/>
        <end position="131"/>
    </location>
</feature>
<keyword evidence="2 6" id="KW-0349">Heme</keyword>
<dbReference type="InterPro" id="IPR008168">
    <property type="entry name" value="Cyt_C_IC"/>
</dbReference>
<dbReference type="PRINTS" id="PR00605">
    <property type="entry name" value="CYTCHROMECIC"/>
</dbReference>
<protein>
    <submittedName>
        <fullName evidence="9">Cytochrome c6</fullName>
    </submittedName>
</protein>
<evidence type="ECO:0000256" key="7">
    <source>
        <dbReference type="SAM" id="Phobius"/>
    </source>
</evidence>
<keyword evidence="5 6" id="KW-0408">Iron</keyword>
<evidence type="ECO:0000256" key="2">
    <source>
        <dbReference type="ARBA" id="ARBA00022617"/>
    </source>
</evidence>
<name>A0A918CKI3_9DEIO</name>
<evidence type="ECO:0000256" key="5">
    <source>
        <dbReference type="ARBA" id="ARBA00023004"/>
    </source>
</evidence>
<evidence type="ECO:0000259" key="8">
    <source>
        <dbReference type="PROSITE" id="PS51007"/>
    </source>
</evidence>
<gene>
    <name evidence="9" type="ORF">GCM10008957_43850</name>
</gene>
<evidence type="ECO:0000256" key="4">
    <source>
        <dbReference type="ARBA" id="ARBA00022982"/>
    </source>
</evidence>
<organism evidence="9 10">
    <name type="scientific">Deinococcus ruber</name>
    <dbReference type="NCBI Taxonomy" id="1848197"/>
    <lineage>
        <taxon>Bacteria</taxon>
        <taxon>Thermotogati</taxon>
        <taxon>Deinococcota</taxon>
        <taxon>Deinococci</taxon>
        <taxon>Deinococcales</taxon>
        <taxon>Deinococcaceae</taxon>
        <taxon>Deinococcus</taxon>
    </lineage>
</organism>
<dbReference type="Proteomes" id="UP000603865">
    <property type="component" value="Unassembled WGS sequence"/>
</dbReference>
<dbReference type="InterPro" id="IPR009056">
    <property type="entry name" value="Cyt_c-like_dom"/>
</dbReference>
<feature type="transmembrane region" description="Helical" evidence="7">
    <location>
        <begin position="211"/>
        <end position="235"/>
    </location>
</feature>
<feature type="transmembrane region" description="Helical" evidence="7">
    <location>
        <begin position="255"/>
        <end position="272"/>
    </location>
</feature>
<dbReference type="PROSITE" id="PS51007">
    <property type="entry name" value="CYTC"/>
    <property type="match status" value="1"/>
</dbReference>
<dbReference type="PANTHER" id="PTHR35008">
    <property type="entry name" value="BLL4482 PROTEIN-RELATED"/>
    <property type="match status" value="1"/>
</dbReference>
<reference evidence="9" key="2">
    <citation type="submission" date="2020-09" db="EMBL/GenBank/DDBJ databases">
        <authorList>
            <person name="Sun Q."/>
            <person name="Ohkuma M."/>
        </authorList>
    </citation>
    <scope>NUCLEOTIDE SEQUENCE</scope>
    <source>
        <strain evidence="9">JCM 31311</strain>
    </source>
</reference>
<evidence type="ECO:0000256" key="6">
    <source>
        <dbReference type="PROSITE-ProRule" id="PRU00433"/>
    </source>
</evidence>
<dbReference type="Gene3D" id="1.10.760.10">
    <property type="entry name" value="Cytochrome c-like domain"/>
    <property type="match status" value="1"/>
</dbReference>
<dbReference type="PANTHER" id="PTHR35008:SF4">
    <property type="entry name" value="BLL4482 PROTEIN"/>
    <property type="match status" value="1"/>
</dbReference>
<keyword evidence="7" id="KW-1133">Transmembrane helix</keyword>